<accession>M1A2N3</accession>
<reference evidence="2" key="1">
    <citation type="journal article" date="2011" name="Nature">
        <title>Genome sequence and analysis of the tuber crop potato.</title>
        <authorList>
            <consortium name="The Potato Genome Sequencing Consortium"/>
        </authorList>
    </citation>
    <scope>NUCLEOTIDE SEQUENCE [LARGE SCALE GENOMIC DNA]</scope>
    <source>
        <strain evidence="2">cv. DM1-3 516 R44</strain>
    </source>
</reference>
<organism evidence="1 2">
    <name type="scientific">Solanum tuberosum</name>
    <name type="common">Potato</name>
    <dbReference type="NCBI Taxonomy" id="4113"/>
    <lineage>
        <taxon>Eukaryota</taxon>
        <taxon>Viridiplantae</taxon>
        <taxon>Streptophyta</taxon>
        <taxon>Embryophyta</taxon>
        <taxon>Tracheophyta</taxon>
        <taxon>Spermatophyta</taxon>
        <taxon>Magnoliopsida</taxon>
        <taxon>eudicotyledons</taxon>
        <taxon>Gunneridae</taxon>
        <taxon>Pentapetalae</taxon>
        <taxon>asterids</taxon>
        <taxon>lamiids</taxon>
        <taxon>Solanales</taxon>
        <taxon>Solanaceae</taxon>
        <taxon>Solanoideae</taxon>
        <taxon>Solaneae</taxon>
        <taxon>Solanum</taxon>
    </lineage>
</organism>
<dbReference type="AlphaFoldDB" id="M1A2N3"/>
<dbReference type="PaxDb" id="4113-PGSC0003DMT400013313"/>
<dbReference type="EnsemblPlants" id="PGSC0003DMT400013313">
    <property type="protein sequence ID" value="PGSC0003DMT400013313"/>
    <property type="gene ID" value="PGSC0003DMG402005194"/>
</dbReference>
<dbReference type="Gramene" id="PGSC0003DMT400013313">
    <property type="protein sequence ID" value="PGSC0003DMT400013313"/>
    <property type="gene ID" value="PGSC0003DMG402005194"/>
</dbReference>
<reference evidence="1" key="2">
    <citation type="submission" date="2015-06" db="UniProtKB">
        <authorList>
            <consortium name="EnsemblPlants"/>
        </authorList>
    </citation>
    <scope>IDENTIFICATION</scope>
    <source>
        <strain evidence="1">DM1-3 516 R44</strain>
    </source>
</reference>
<dbReference type="InParanoid" id="M1A2N3"/>
<dbReference type="Proteomes" id="UP000011115">
    <property type="component" value="Unassembled WGS sequence"/>
</dbReference>
<name>M1A2N3_SOLTU</name>
<protein>
    <submittedName>
        <fullName evidence="1">Uncharacterized protein</fullName>
    </submittedName>
</protein>
<keyword evidence="2" id="KW-1185">Reference proteome</keyword>
<dbReference type="HOGENOM" id="CLU_2946198_0_0_1"/>
<sequence length="60" mass="6688">MFIHKVQNYPVHSQGHCAIIFIPPEANAIKGKSTSRKSMKIKQKQNNFFSSVPVSSKSGK</sequence>
<evidence type="ECO:0000313" key="1">
    <source>
        <dbReference type="EnsemblPlants" id="PGSC0003DMT400013313"/>
    </source>
</evidence>
<proteinExistence type="predicted"/>
<evidence type="ECO:0000313" key="2">
    <source>
        <dbReference type="Proteomes" id="UP000011115"/>
    </source>
</evidence>